<evidence type="ECO:0000256" key="1">
    <source>
        <dbReference type="ARBA" id="ARBA00007150"/>
    </source>
</evidence>
<keyword evidence="6 7" id="KW-0472">Membrane</keyword>
<dbReference type="HAMAP" id="MF_01147">
    <property type="entry name" value="Lgt"/>
    <property type="match status" value="1"/>
</dbReference>
<feature type="transmembrane region" description="Helical" evidence="7">
    <location>
        <begin position="118"/>
        <end position="136"/>
    </location>
</feature>
<evidence type="ECO:0000313" key="8">
    <source>
        <dbReference type="EMBL" id="MEY8661791.1"/>
    </source>
</evidence>
<comment type="similarity">
    <text evidence="1 7">Belongs to the Lgt family.</text>
</comment>
<evidence type="ECO:0000256" key="2">
    <source>
        <dbReference type="ARBA" id="ARBA00022475"/>
    </source>
</evidence>
<dbReference type="InterPro" id="IPR001640">
    <property type="entry name" value="Lgt"/>
</dbReference>
<comment type="caution">
    <text evidence="8">The sequence shown here is derived from an EMBL/GenBank/DDBJ whole genome shotgun (WGS) entry which is preliminary data.</text>
</comment>
<evidence type="ECO:0000256" key="6">
    <source>
        <dbReference type="ARBA" id="ARBA00023136"/>
    </source>
</evidence>
<dbReference type="NCBIfam" id="TIGR00544">
    <property type="entry name" value="lgt"/>
    <property type="match status" value="1"/>
</dbReference>
<comment type="catalytic activity">
    <reaction evidence="7">
        <text>L-cysteinyl-[prolipoprotein] + a 1,2-diacyl-sn-glycero-3-phospho-(1'-sn-glycerol) = an S-1,2-diacyl-sn-glyceryl-L-cysteinyl-[prolipoprotein] + sn-glycerol 1-phosphate + H(+)</text>
        <dbReference type="Rhea" id="RHEA:56712"/>
        <dbReference type="Rhea" id="RHEA-COMP:14679"/>
        <dbReference type="Rhea" id="RHEA-COMP:14680"/>
        <dbReference type="ChEBI" id="CHEBI:15378"/>
        <dbReference type="ChEBI" id="CHEBI:29950"/>
        <dbReference type="ChEBI" id="CHEBI:57685"/>
        <dbReference type="ChEBI" id="CHEBI:64716"/>
        <dbReference type="ChEBI" id="CHEBI:140658"/>
        <dbReference type="EC" id="2.5.1.145"/>
    </reaction>
</comment>
<feature type="transmembrane region" description="Helical" evidence="7">
    <location>
        <begin position="209"/>
        <end position="227"/>
    </location>
</feature>
<sequence length="278" mass="32261">MSEILGVIDPIAVRFLGIKVHWYGVIIGLAIMLALYLAVSEGKRQGLRPDDFYDYLLYALPIALICARIYYVIFQWDYYKRFPAEIYRIWDGGIAIYGGLLGALLVLVIFCKKRQLSPWLFLDVIAPTVILAQGIGRWGNFINQEAHGEAVSRIFLVQMHLPNFIIEQMNIGGTYYQPTFLYESVWDILGFLVLILLRHRKKLFKQGEIFLTYVAWYSFGRFFIEGMRTDSLMLLGLRVSQWLSVILFIGALSTIIYRRLNNKHLPWYLVVQKDDDQA</sequence>
<keyword evidence="9" id="KW-1185">Reference proteome</keyword>
<feature type="transmembrane region" description="Helical" evidence="7">
    <location>
        <begin position="239"/>
        <end position="257"/>
    </location>
</feature>
<dbReference type="Pfam" id="PF01790">
    <property type="entry name" value="LGT"/>
    <property type="match status" value="1"/>
</dbReference>
<dbReference type="PANTHER" id="PTHR30589">
    <property type="entry name" value="PROLIPOPROTEIN DIACYLGLYCERYL TRANSFERASE"/>
    <property type="match status" value="1"/>
</dbReference>
<dbReference type="PANTHER" id="PTHR30589:SF0">
    <property type="entry name" value="PHOSPHATIDYLGLYCEROL--PROLIPOPROTEIN DIACYLGLYCERYL TRANSFERASE"/>
    <property type="match status" value="1"/>
</dbReference>
<protein>
    <recommendedName>
        <fullName evidence="7">Phosphatidylglycerol--prolipoprotein diacylglyceryl transferase</fullName>
        <ecNumber evidence="7">2.5.1.145</ecNumber>
    </recommendedName>
</protein>
<evidence type="ECO:0000256" key="4">
    <source>
        <dbReference type="ARBA" id="ARBA00022692"/>
    </source>
</evidence>
<keyword evidence="2 7" id="KW-1003">Cell membrane</keyword>
<feature type="transmembrane region" description="Helical" evidence="7">
    <location>
        <begin position="52"/>
        <end position="74"/>
    </location>
</feature>
<comment type="function">
    <text evidence="7">Catalyzes the transfer of the diacylglyceryl group from phosphatidylglycerol to the sulfhydryl group of the N-terminal cysteine of a prolipoprotein, the first step in the formation of mature lipoproteins.</text>
</comment>
<dbReference type="RefSeq" id="WP_369940929.1">
    <property type="nucleotide sequence ID" value="NZ_JBCLUF010000006.1"/>
</dbReference>
<dbReference type="GO" id="GO:0008961">
    <property type="term" value="F:phosphatidylglycerol-prolipoprotein diacylglyceryl transferase activity"/>
    <property type="evidence" value="ECO:0007669"/>
    <property type="project" value="UniProtKB-EC"/>
</dbReference>
<keyword evidence="3 7" id="KW-0808">Transferase</keyword>
<dbReference type="EC" id="2.5.1.145" evidence="7"/>
<dbReference type="PROSITE" id="PS01311">
    <property type="entry name" value="LGT"/>
    <property type="match status" value="1"/>
</dbReference>
<evidence type="ECO:0000313" key="9">
    <source>
        <dbReference type="Proteomes" id="UP001565236"/>
    </source>
</evidence>
<evidence type="ECO:0000256" key="3">
    <source>
        <dbReference type="ARBA" id="ARBA00022679"/>
    </source>
</evidence>
<gene>
    <name evidence="7 8" type="primary">lgt</name>
    <name evidence="8" type="ORF">AALT52_02620</name>
</gene>
<feature type="transmembrane region" description="Helical" evidence="7">
    <location>
        <begin position="20"/>
        <end position="40"/>
    </location>
</feature>
<proteinExistence type="inferred from homology"/>
<evidence type="ECO:0000256" key="5">
    <source>
        <dbReference type="ARBA" id="ARBA00022989"/>
    </source>
</evidence>
<accession>A0ABV4DMT9</accession>
<evidence type="ECO:0000256" key="7">
    <source>
        <dbReference type="HAMAP-Rule" id="MF_01147"/>
    </source>
</evidence>
<dbReference type="Proteomes" id="UP001565236">
    <property type="component" value="Unassembled WGS sequence"/>
</dbReference>
<name>A0ABV4DMT9_9LACO</name>
<feature type="binding site" evidence="7">
    <location>
        <position position="137"/>
    </location>
    <ligand>
        <name>a 1,2-diacyl-sn-glycero-3-phospho-(1'-sn-glycerol)</name>
        <dbReference type="ChEBI" id="CHEBI:64716"/>
    </ligand>
</feature>
<dbReference type="EMBL" id="JBCLUF010000006">
    <property type="protein sequence ID" value="MEY8661791.1"/>
    <property type="molecule type" value="Genomic_DNA"/>
</dbReference>
<organism evidence="8 9">
    <name type="scientific">Ligilactobacillus faecis</name>
    <dbReference type="NCBI Taxonomy" id="762833"/>
    <lineage>
        <taxon>Bacteria</taxon>
        <taxon>Bacillati</taxon>
        <taxon>Bacillota</taxon>
        <taxon>Bacilli</taxon>
        <taxon>Lactobacillales</taxon>
        <taxon>Lactobacillaceae</taxon>
        <taxon>Ligilactobacillus</taxon>
    </lineage>
</organism>
<feature type="transmembrane region" description="Helical" evidence="7">
    <location>
        <begin position="94"/>
        <end position="111"/>
    </location>
</feature>
<feature type="transmembrane region" description="Helical" evidence="7">
    <location>
        <begin position="179"/>
        <end position="197"/>
    </location>
</feature>
<keyword evidence="4 7" id="KW-0812">Transmembrane</keyword>
<keyword evidence="5 7" id="KW-1133">Transmembrane helix</keyword>
<comment type="subcellular location">
    <subcellularLocation>
        <location evidence="7">Cell membrane</location>
        <topology evidence="7">Multi-pass membrane protein</topology>
    </subcellularLocation>
</comment>
<reference evidence="8 9" key="1">
    <citation type="submission" date="2024-03" db="EMBL/GenBank/DDBJ databases">
        <title>Mouse gut bacterial collection (mGBC) of GemPharmatech.</title>
        <authorList>
            <person name="He Y."/>
            <person name="Dong L."/>
            <person name="Wu D."/>
            <person name="Gao X."/>
            <person name="Lin Z."/>
        </authorList>
    </citation>
    <scope>NUCLEOTIDE SEQUENCE [LARGE SCALE GENOMIC DNA]</scope>
    <source>
        <strain evidence="8 9">15-30</strain>
    </source>
</reference>
<comment type="pathway">
    <text evidence="7">Protein modification; lipoprotein biosynthesis (diacylglyceryl transfer).</text>
</comment>